<feature type="region of interest" description="Disordered" evidence="2">
    <location>
        <begin position="401"/>
        <end position="422"/>
    </location>
</feature>
<feature type="chain" id="PRO_5002303624" evidence="3">
    <location>
        <begin position="25"/>
        <end position="462"/>
    </location>
</feature>
<dbReference type="Pfam" id="PF00561">
    <property type="entry name" value="Abhydrolase_1"/>
    <property type="match status" value="1"/>
</dbReference>
<keyword evidence="3" id="KW-0732">Signal</keyword>
<dbReference type="AlphaFoldDB" id="A0A0D6ERH7"/>
<dbReference type="InterPro" id="IPR050960">
    <property type="entry name" value="AB_hydrolase_4_sf"/>
</dbReference>
<gene>
    <name evidence="5" type="primary">SPOSA6832_04546</name>
</gene>
<dbReference type="GO" id="GO:0008126">
    <property type="term" value="F:acetylesterase activity"/>
    <property type="evidence" value="ECO:0007669"/>
    <property type="project" value="TreeGrafter"/>
</dbReference>
<feature type="domain" description="AB hydrolase-1" evidence="4">
    <location>
        <begin position="122"/>
        <end position="373"/>
    </location>
</feature>
<dbReference type="GO" id="GO:0047372">
    <property type="term" value="F:monoacylglycerol lipase activity"/>
    <property type="evidence" value="ECO:0007669"/>
    <property type="project" value="TreeGrafter"/>
</dbReference>
<protein>
    <submittedName>
        <fullName evidence="5">SPOSA6832_04546-mRNA-1:cds</fullName>
    </submittedName>
</protein>
<dbReference type="InterPro" id="IPR000073">
    <property type="entry name" value="AB_hydrolase_1"/>
</dbReference>
<dbReference type="SUPFAM" id="SSF53474">
    <property type="entry name" value="alpha/beta-Hydrolases"/>
    <property type="match status" value="1"/>
</dbReference>
<evidence type="ECO:0000313" key="5">
    <source>
        <dbReference type="EMBL" id="CEQ42702.1"/>
    </source>
</evidence>
<sequence>MLWLFTWLMRRLLYCLGLSAPVTTLQHPSPAAIVSLAEDGKKRSTRLDEVLAKCPSLSGPNAWYTPTVWLSSGHLATIYCTTKFNYDHITYSRELIRVPDGGTIAVDFAPEITPEQPIDDRPILVVSHGLTGGSHESYVRNILTVVTRPKEEGGLGWRGAVVNSRGCANTPITSPILYKSAPLPGAVTDDLRSALAFISHFAPKAPLYGIGFSLGANQIAKYVGEEAADSAVKAAISLGAPFDFLKGNVALSSSWLRLVYSKAMAINLKTLLKRHEHVFKEHPALDWEAIYANPNATLFEFDSLVTAPMGGYSTVAAYYRAASASNVIENVAVPFLSISALDDPIVDASGIPFDSASRNPYLTFATTQHGGHLGWFSSFFFPRRWIVRPVVEWLKAVHEADPSPRKPRETVPPRKEGGPQIGDEMVVVKGETTIGFRRVGEEEHKAEGGEVIDGAGEMTSGL</sequence>
<reference evidence="6" key="1">
    <citation type="submission" date="2015-02" db="EMBL/GenBank/DDBJ databases">
        <authorList>
            <person name="Gon?alves P."/>
        </authorList>
    </citation>
    <scope>NUCLEOTIDE SEQUENCE [LARGE SCALE GENOMIC DNA]</scope>
</reference>
<dbReference type="OrthoDB" id="5954035at2759"/>
<feature type="non-terminal residue" evidence="5">
    <location>
        <position position="1"/>
    </location>
</feature>
<feature type="signal peptide" evidence="3">
    <location>
        <begin position="1"/>
        <end position="24"/>
    </location>
</feature>
<organism evidence="5 6">
    <name type="scientific">Sporidiobolus salmonicolor</name>
    <name type="common">Yeast-like fungus</name>
    <name type="synonym">Sporobolomyces salmonicolor</name>
    <dbReference type="NCBI Taxonomy" id="5005"/>
    <lineage>
        <taxon>Eukaryota</taxon>
        <taxon>Fungi</taxon>
        <taxon>Dikarya</taxon>
        <taxon>Basidiomycota</taxon>
        <taxon>Pucciniomycotina</taxon>
        <taxon>Microbotryomycetes</taxon>
        <taxon>Sporidiobolales</taxon>
        <taxon>Sporidiobolaceae</taxon>
        <taxon>Sporobolomyces</taxon>
    </lineage>
</organism>
<accession>A0A0D6ERH7</accession>
<dbReference type="GO" id="GO:0051793">
    <property type="term" value="P:medium-chain fatty acid catabolic process"/>
    <property type="evidence" value="ECO:0007669"/>
    <property type="project" value="TreeGrafter"/>
</dbReference>
<evidence type="ECO:0000259" key="4">
    <source>
        <dbReference type="Pfam" id="PF00561"/>
    </source>
</evidence>
<dbReference type="PANTHER" id="PTHR10794">
    <property type="entry name" value="ABHYDROLASE DOMAIN-CONTAINING PROTEIN"/>
    <property type="match status" value="1"/>
</dbReference>
<proteinExistence type="inferred from homology"/>
<evidence type="ECO:0000256" key="2">
    <source>
        <dbReference type="SAM" id="MobiDB-lite"/>
    </source>
</evidence>
<dbReference type="Gene3D" id="3.40.50.1820">
    <property type="entry name" value="alpha/beta hydrolase"/>
    <property type="match status" value="1"/>
</dbReference>
<dbReference type="EMBL" id="CENE01000033">
    <property type="protein sequence ID" value="CEQ42702.1"/>
    <property type="molecule type" value="Genomic_DNA"/>
</dbReference>
<feature type="compositionally biased region" description="Basic and acidic residues" evidence="2">
    <location>
        <begin position="401"/>
        <end position="417"/>
    </location>
</feature>
<comment type="similarity">
    <text evidence="1">Belongs to the AB hydrolase superfamily. AB hydrolase 4 family.</text>
</comment>
<evidence type="ECO:0000256" key="3">
    <source>
        <dbReference type="SAM" id="SignalP"/>
    </source>
</evidence>
<dbReference type="InterPro" id="IPR029058">
    <property type="entry name" value="AB_hydrolase_fold"/>
</dbReference>
<dbReference type="PANTHER" id="PTHR10794:SF63">
    <property type="entry name" value="ALPHA_BETA HYDROLASE 1, ISOFORM A"/>
    <property type="match status" value="1"/>
</dbReference>
<dbReference type="GO" id="GO:0051792">
    <property type="term" value="P:medium-chain fatty acid biosynthetic process"/>
    <property type="evidence" value="ECO:0007669"/>
    <property type="project" value="TreeGrafter"/>
</dbReference>
<evidence type="ECO:0000256" key="1">
    <source>
        <dbReference type="ARBA" id="ARBA00010884"/>
    </source>
</evidence>
<keyword evidence="6" id="KW-1185">Reference proteome</keyword>
<name>A0A0D6ERH7_SPOSA</name>
<evidence type="ECO:0000313" key="6">
    <source>
        <dbReference type="Proteomes" id="UP000243876"/>
    </source>
</evidence>
<dbReference type="Proteomes" id="UP000243876">
    <property type="component" value="Unassembled WGS sequence"/>
</dbReference>